<dbReference type="eggNOG" id="ENOG502SWBS">
    <property type="taxonomic scope" value="Eukaryota"/>
</dbReference>
<keyword evidence="2" id="KW-0812">Transmembrane</keyword>
<dbReference type="GeneID" id="19112673"/>
<feature type="compositionally biased region" description="Basic and acidic residues" evidence="1">
    <location>
        <begin position="79"/>
        <end position="110"/>
    </location>
</feature>
<gene>
    <name evidence="3" type="ORF">BAUCODRAFT_35336</name>
</gene>
<feature type="compositionally biased region" description="Basic and acidic residues" evidence="1">
    <location>
        <begin position="46"/>
        <end position="59"/>
    </location>
</feature>
<proteinExistence type="predicted"/>
<evidence type="ECO:0000313" key="4">
    <source>
        <dbReference type="Proteomes" id="UP000011761"/>
    </source>
</evidence>
<feature type="transmembrane region" description="Helical" evidence="2">
    <location>
        <begin position="137"/>
        <end position="158"/>
    </location>
</feature>
<dbReference type="KEGG" id="bcom:BAUCODRAFT_35336"/>
<evidence type="ECO:0000256" key="1">
    <source>
        <dbReference type="SAM" id="MobiDB-lite"/>
    </source>
</evidence>
<dbReference type="STRING" id="717646.M2LM02"/>
<reference evidence="3 4" key="1">
    <citation type="journal article" date="2012" name="PLoS Pathog.">
        <title>Diverse lifestyles and strategies of plant pathogenesis encoded in the genomes of eighteen Dothideomycetes fungi.</title>
        <authorList>
            <person name="Ohm R.A."/>
            <person name="Feau N."/>
            <person name="Henrissat B."/>
            <person name="Schoch C.L."/>
            <person name="Horwitz B.A."/>
            <person name="Barry K.W."/>
            <person name="Condon B.J."/>
            <person name="Copeland A.C."/>
            <person name="Dhillon B."/>
            <person name="Glaser F."/>
            <person name="Hesse C.N."/>
            <person name="Kosti I."/>
            <person name="LaButti K."/>
            <person name="Lindquist E.A."/>
            <person name="Lucas S."/>
            <person name="Salamov A.A."/>
            <person name="Bradshaw R.E."/>
            <person name="Ciuffetti L."/>
            <person name="Hamelin R.C."/>
            <person name="Kema G.H.J."/>
            <person name="Lawrence C."/>
            <person name="Scott J.A."/>
            <person name="Spatafora J.W."/>
            <person name="Turgeon B.G."/>
            <person name="de Wit P.J.G.M."/>
            <person name="Zhong S."/>
            <person name="Goodwin S.B."/>
            <person name="Grigoriev I.V."/>
        </authorList>
    </citation>
    <scope>NUCLEOTIDE SEQUENCE [LARGE SCALE GENOMIC DNA]</scope>
    <source>
        <strain evidence="3 4">UAMH 10762</strain>
    </source>
</reference>
<keyword evidence="2" id="KW-1133">Transmembrane helix</keyword>
<dbReference type="RefSeq" id="XP_007677460.1">
    <property type="nucleotide sequence ID" value="XM_007679270.1"/>
</dbReference>
<feature type="transmembrane region" description="Helical" evidence="2">
    <location>
        <begin position="225"/>
        <end position="247"/>
    </location>
</feature>
<accession>M2LM02</accession>
<dbReference type="AlphaFoldDB" id="M2LM02"/>
<organism evidence="3 4">
    <name type="scientific">Baudoinia panamericana (strain UAMH 10762)</name>
    <name type="common">Angels' share fungus</name>
    <name type="synonym">Baudoinia compniacensis (strain UAMH 10762)</name>
    <dbReference type="NCBI Taxonomy" id="717646"/>
    <lineage>
        <taxon>Eukaryota</taxon>
        <taxon>Fungi</taxon>
        <taxon>Dikarya</taxon>
        <taxon>Ascomycota</taxon>
        <taxon>Pezizomycotina</taxon>
        <taxon>Dothideomycetes</taxon>
        <taxon>Dothideomycetidae</taxon>
        <taxon>Mycosphaerellales</taxon>
        <taxon>Teratosphaeriaceae</taxon>
        <taxon>Baudoinia</taxon>
    </lineage>
</organism>
<feature type="compositionally biased region" description="Low complexity" evidence="1">
    <location>
        <begin position="64"/>
        <end position="78"/>
    </location>
</feature>
<keyword evidence="4" id="KW-1185">Reference proteome</keyword>
<protein>
    <submittedName>
        <fullName evidence="3">Uncharacterized protein</fullName>
    </submittedName>
</protein>
<name>M2LM02_BAUPA</name>
<dbReference type="OrthoDB" id="5420214at2759"/>
<keyword evidence="2" id="KW-0472">Membrane</keyword>
<dbReference type="Proteomes" id="UP000011761">
    <property type="component" value="Unassembled WGS sequence"/>
</dbReference>
<dbReference type="HOGENOM" id="CLU_078002_0_0_1"/>
<feature type="region of interest" description="Disordered" evidence="1">
    <location>
        <begin position="1"/>
        <end position="127"/>
    </location>
</feature>
<dbReference type="EMBL" id="KB445557">
    <property type="protein sequence ID" value="EMC95352.1"/>
    <property type="molecule type" value="Genomic_DNA"/>
</dbReference>
<evidence type="ECO:0000256" key="2">
    <source>
        <dbReference type="SAM" id="Phobius"/>
    </source>
</evidence>
<evidence type="ECO:0000313" key="3">
    <source>
        <dbReference type="EMBL" id="EMC95352.1"/>
    </source>
</evidence>
<sequence length="281" mass="31344">MQAGSDLAPKAGREHEQTVTPLSNLRHPSPCVLPPMQPVRYAANDYGRHTGHDRSRADDDYYTSGSMSSGSFVSPVSSIEKDHDRESGVTVRDPEKAMHNARNTDRRSRDNLSLTYTDDEEAEDEGRRMQEQKAVNILLFLAGPCVLLSALNAAWTIISCVITSLTQPVRLCARRPTFGQQLAGLLGPALNLQLRCIHTPLPPYANEDAVYHTWMLVAVHLLSPFLSLGVMFGSWVLAFYWVSSLVVGDPAGMDKQDDGRETVLGLRRWWEAWLLRSVKEE</sequence>